<organism evidence="2 3">
    <name type="scientific">Chishuiella changwenlii</name>
    <dbReference type="NCBI Taxonomy" id="1434701"/>
    <lineage>
        <taxon>Bacteria</taxon>
        <taxon>Pseudomonadati</taxon>
        <taxon>Bacteroidota</taxon>
        <taxon>Flavobacteriia</taxon>
        <taxon>Flavobacteriales</taxon>
        <taxon>Weeksellaceae</taxon>
        <taxon>Chishuiella</taxon>
    </lineage>
</organism>
<dbReference type="OrthoDB" id="677818at2"/>
<evidence type="ECO:0000313" key="3">
    <source>
        <dbReference type="Proteomes" id="UP000184120"/>
    </source>
</evidence>
<reference evidence="1" key="1">
    <citation type="journal article" date="2014" name="Int. J. Syst. Evol. Microbiol.">
        <title>Complete genome of a new Firmicutes species belonging to the dominant human colonic microbiota ('Ruminococcus bicirculans') reveals two chromosomes and a selective capacity to utilize plant glucans.</title>
        <authorList>
            <consortium name="NISC Comparative Sequencing Program"/>
            <person name="Wegmann U."/>
            <person name="Louis P."/>
            <person name="Goesmann A."/>
            <person name="Henrissat B."/>
            <person name="Duncan S.H."/>
            <person name="Flint H.J."/>
        </authorList>
    </citation>
    <scope>NUCLEOTIDE SEQUENCE</scope>
    <source>
        <strain evidence="1">CGMCC 1.12707</strain>
    </source>
</reference>
<evidence type="ECO:0000313" key="4">
    <source>
        <dbReference type="Proteomes" id="UP000650994"/>
    </source>
</evidence>
<reference evidence="2" key="3">
    <citation type="submission" date="2016-11" db="EMBL/GenBank/DDBJ databases">
        <authorList>
            <person name="Jaros S."/>
            <person name="Januszkiewicz K."/>
            <person name="Wedrychowicz H."/>
        </authorList>
    </citation>
    <scope>NUCLEOTIDE SEQUENCE [LARGE SCALE GENOMIC DNA]</scope>
    <source>
        <strain evidence="2">DSM 27989</strain>
    </source>
</reference>
<dbReference type="EMBL" id="FRBH01000003">
    <property type="protein sequence ID" value="SHK72224.1"/>
    <property type="molecule type" value="Genomic_DNA"/>
</dbReference>
<reference evidence="3" key="2">
    <citation type="submission" date="2016-11" db="EMBL/GenBank/DDBJ databases">
        <authorList>
            <person name="Varghese N."/>
            <person name="Submissions S."/>
        </authorList>
    </citation>
    <scope>NUCLEOTIDE SEQUENCE [LARGE SCALE GENOMIC DNA]</scope>
    <source>
        <strain evidence="3">DSM 27989</strain>
    </source>
</reference>
<evidence type="ECO:0000313" key="2">
    <source>
        <dbReference type="EMBL" id="SHK72224.1"/>
    </source>
</evidence>
<dbReference type="Proteomes" id="UP000650994">
    <property type="component" value="Unassembled WGS sequence"/>
</dbReference>
<reference evidence="4" key="4">
    <citation type="journal article" date="2019" name="Int. J. Syst. Evol. Microbiol.">
        <title>The Global Catalogue of Microorganisms (GCM) 10K type strain sequencing project: providing services to taxonomists for standard genome sequencing and annotation.</title>
        <authorList>
            <consortium name="The Broad Institute Genomics Platform"/>
            <consortium name="The Broad Institute Genome Sequencing Center for Infectious Disease"/>
            <person name="Wu L."/>
            <person name="Ma J."/>
        </authorList>
    </citation>
    <scope>NUCLEOTIDE SEQUENCE [LARGE SCALE GENOMIC DNA]</scope>
    <source>
        <strain evidence="4">CGMCC 1.12707</strain>
    </source>
</reference>
<keyword evidence="4" id="KW-1185">Reference proteome</keyword>
<accession>A0A1M6UST4</accession>
<sequence>MQINIAVFGKNKEIVETLNRVINNNVAWKAFCAFTQTDLEEILKQNPIKIVLYSSGIGEEETILLENWLNENYPNVKQIHHYGGGSGLLLCEINSALSEGKVIQKARKNHLI</sequence>
<dbReference type="EMBL" id="BMFL01000020">
    <property type="protein sequence ID" value="GGF08089.1"/>
    <property type="molecule type" value="Genomic_DNA"/>
</dbReference>
<proteinExistence type="predicted"/>
<gene>
    <name evidence="1" type="ORF">GCM10010984_26610</name>
    <name evidence="2" type="ORF">SAMN05443634_10344</name>
</gene>
<protein>
    <submittedName>
        <fullName evidence="2">Uncharacterized protein</fullName>
    </submittedName>
</protein>
<dbReference type="AlphaFoldDB" id="A0A1M6UST4"/>
<dbReference type="STRING" id="1434701.SAMN05443634_10344"/>
<dbReference type="Proteomes" id="UP000184120">
    <property type="component" value="Unassembled WGS sequence"/>
</dbReference>
<name>A0A1M6UST4_9FLAO</name>
<dbReference type="RefSeq" id="WP_072929921.1">
    <property type="nucleotide sequence ID" value="NZ_BMFL01000020.1"/>
</dbReference>
<evidence type="ECO:0000313" key="1">
    <source>
        <dbReference type="EMBL" id="GGF08089.1"/>
    </source>
</evidence>
<reference evidence="1" key="5">
    <citation type="submission" date="2024-05" db="EMBL/GenBank/DDBJ databases">
        <authorList>
            <person name="Sun Q."/>
            <person name="Zhou Y."/>
        </authorList>
    </citation>
    <scope>NUCLEOTIDE SEQUENCE</scope>
    <source>
        <strain evidence="1">CGMCC 1.12707</strain>
    </source>
</reference>